<dbReference type="UniPathway" id="UPA00035">
    <property type="reaction ID" value="UER00042"/>
</dbReference>
<protein>
    <recommendedName>
        <fullName evidence="4">N-(5'-phosphoribosyl)anthranilate isomerase</fullName>
        <ecNumber evidence="3">5.3.1.24</ecNumber>
    </recommendedName>
</protein>
<dbReference type="SUPFAM" id="SSF51366">
    <property type="entry name" value="Ribulose-phoshate binding barrel"/>
    <property type="match status" value="1"/>
</dbReference>
<dbReference type="Pfam" id="PF00697">
    <property type="entry name" value="PRAI"/>
    <property type="match status" value="1"/>
</dbReference>
<keyword evidence="5" id="KW-0028">Amino-acid biosynthesis</keyword>
<proteinExistence type="predicted"/>
<keyword evidence="8 10" id="KW-0413">Isomerase</keyword>
<dbReference type="PANTHER" id="PTHR42894">
    <property type="entry name" value="N-(5'-PHOSPHORIBOSYL)ANTHRANILATE ISOMERASE"/>
    <property type="match status" value="1"/>
</dbReference>
<dbReference type="RefSeq" id="WP_012175775.1">
    <property type="nucleotide sequence ID" value="NC_009943.1"/>
</dbReference>
<evidence type="ECO:0000313" key="10">
    <source>
        <dbReference type="EMBL" id="ABW68163.1"/>
    </source>
</evidence>
<keyword evidence="7" id="KW-0057">Aromatic amino acid biosynthesis</keyword>
<dbReference type="Gene3D" id="3.20.20.70">
    <property type="entry name" value="Aldolase class I"/>
    <property type="match status" value="1"/>
</dbReference>
<keyword evidence="6" id="KW-0822">Tryptophan biosynthesis</keyword>
<evidence type="ECO:0000259" key="9">
    <source>
        <dbReference type="Pfam" id="PF00697"/>
    </source>
</evidence>
<name>A8ZVH6_DESOH</name>
<dbReference type="KEGG" id="dol:Dole_2359"/>
<feature type="domain" description="N-(5'phosphoribosyl) anthranilate isomerase (PRAI)" evidence="9">
    <location>
        <begin position="166"/>
        <end position="212"/>
    </location>
</feature>
<dbReference type="InterPro" id="IPR001240">
    <property type="entry name" value="PRAI_dom"/>
</dbReference>
<evidence type="ECO:0000256" key="2">
    <source>
        <dbReference type="ARBA" id="ARBA00004664"/>
    </source>
</evidence>
<dbReference type="HOGENOM" id="CLU_076364_2_1_7"/>
<dbReference type="PANTHER" id="PTHR42894:SF1">
    <property type="entry name" value="N-(5'-PHOSPHORIBOSYL)ANTHRANILATE ISOMERASE"/>
    <property type="match status" value="1"/>
</dbReference>
<evidence type="ECO:0000256" key="1">
    <source>
        <dbReference type="ARBA" id="ARBA00001164"/>
    </source>
</evidence>
<dbReference type="EC" id="5.3.1.24" evidence="3"/>
<evidence type="ECO:0000256" key="7">
    <source>
        <dbReference type="ARBA" id="ARBA00023141"/>
    </source>
</evidence>
<keyword evidence="11" id="KW-1185">Reference proteome</keyword>
<dbReference type="eggNOG" id="COG0135">
    <property type="taxonomic scope" value="Bacteria"/>
</dbReference>
<evidence type="ECO:0000256" key="3">
    <source>
        <dbReference type="ARBA" id="ARBA00012572"/>
    </source>
</evidence>
<dbReference type="OrthoDB" id="9796196at2"/>
<evidence type="ECO:0000256" key="8">
    <source>
        <dbReference type="ARBA" id="ARBA00023235"/>
    </source>
</evidence>
<gene>
    <name evidence="10" type="ordered locus">Dole_2359</name>
</gene>
<evidence type="ECO:0000256" key="4">
    <source>
        <dbReference type="ARBA" id="ARBA00022272"/>
    </source>
</evidence>
<comment type="pathway">
    <text evidence="2">Amino-acid biosynthesis; L-tryptophan biosynthesis; L-tryptophan from chorismate: step 3/5.</text>
</comment>
<sequence>MKKIVVQIYEVQTPDEAESLINGGVDHLGSVVLDPERWKVAELKDTVRLAAQAGAKSSMIPLFSDPDTISRMLDFYRPAIVHFCEHLPLGDEGRKQLNDIFAVQRIVKQRFPEIQTMRTLPVGLPGEAETDDLLALLPEIEHLCDWFLTDTSPTAREAAPVPGFVGITGRPSDWAVVAKLVASTPVPVILAGGMSPENVYDGIVQTRPAGVDSCTQTNRRDPAGNPVRFSKDMDRVRRFVEETRRAEACIARDEANPDIS</sequence>
<dbReference type="STRING" id="96561.Dole_2359"/>
<dbReference type="InterPro" id="IPR013785">
    <property type="entry name" value="Aldolase_TIM"/>
</dbReference>
<reference evidence="10 11" key="1">
    <citation type="submission" date="2007-10" db="EMBL/GenBank/DDBJ databases">
        <title>Complete sequence of Desulfococcus oleovorans Hxd3.</title>
        <authorList>
            <consortium name="US DOE Joint Genome Institute"/>
            <person name="Copeland A."/>
            <person name="Lucas S."/>
            <person name="Lapidus A."/>
            <person name="Barry K."/>
            <person name="Glavina del Rio T."/>
            <person name="Dalin E."/>
            <person name="Tice H."/>
            <person name="Pitluck S."/>
            <person name="Kiss H."/>
            <person name="Brettin T."/>
            <person name="Bruce D."/>
            <person name="Detter J.C."/>
            <person name="Han C."/>
            <person name="Schmutz J."/>
            <person name="Larimer F."/>
            <person name="Land M."/>
            <person name="Hauser L."/>
            <person name="Kyrpides N."/>
            <person name="Kim E."/>
            <person name="Wawrik B."/>
            <person name="Richardson P."/>
        </authorList>
    </citation>
    <scope>NUCLEOTIDE SEQUENCE [LARGE SCALE GENOMIC DNA]</scope>
    <source>
        <strain evidence="11">DSM 6200 / JCM 39069 / Hxd3</strain>
    </source>
</reference>
<dbReference type="AlphaFoldDB" id="A8ZVH6"/>
<organism evidence="10 11">
    <name type="scientific">Desulfosudis oleivorans (strain DSM 6200 / JCM 39069 / Hxd3)</name>
    <name type="common">Desulfococcus oleovorans</name>
    <dbReference type="NCBI Taxonomy" id="96561"/>
    <lineage>
        <taxon>Bacteria</taxon>
        <taxon>Pseudomonadati</taxon>
        <taxon>Thermodesulfobacteriota</taxon>
        <taxon>Desulfobacteria</taxon>
        <taxon>Desulfobacterales</taxon>
        <taxon>Desulfosudaceae</taxon>
        <taxon>Desulfosudis</taxon>
    </lineage>
</organism>
<dbReference type="GO" id="GO:0004640">
    <property type="term" value="F:phosphoribosylanthranilate isomerase activity"/>
    <property type="evidence" value="ECO:0007669"/>
    <property type="project" value="UniProtKB-EC"/>
</dbReference>
<dbReference type="Proteomes" id="UP000008561">
    <property type="component" value="Chromosome"/>
</dbReference>
<dbReference type="InterPro" id="IPR011060">
    <property type="entry name" value="RibuloseP-bd_barrel"/>
</dbReference>
<dbReference type="InterPro" id="IPR044643">
    <property type="entry name" value="TrpF_fam"/>
</dbReference>
<evidence type="ECO:0000313" key="11">
    <source>
        <dbReference type="Proteomes" id="UP000008561"/>
    </source>
</evidence>
<evidence type="ECO:0000256" key="6">
    <source>
        <dbReference type="ARBA" id="ARBA00022822"/>
    </source>
</evidence>
<comment type="catalytic activity">
    <reaction evidence="1">
        <text>N-(5-phospho-beta-D-ribosyl)anthranilate = 1-(2-carboxyphenylamino)-1-deoxy-D-ribulose 5-phosphate</text>
        <dbReference type="Rhea" id="RHEA:21540"/>
        <dbReference type="ChEBI" id="CHEBI:18277"/>
        <dbReference type="ChEBI" id="CHEBI:58613"/>
        <dbReference type="EC" id="5.3.1.24"/>
    </reaction>
</comment>
<evidence type="ECO:0000256" key="5">
    <source>
        <dbReference type="ARBA" id="ARBA00022605"/>
    </source>
</evidence>
<dbReference type="GO" id="GO:0000162">
    <property type="term" value="P:L-tryptophan biosynthetic process"/>
    <property type="evidence" value="ECO:0007669"/>
    <property type="project" value="UniProtKB-UniPathway"/>
</dbReference>
<dbReference type="EMBL" id="CP000859">
    <property type="protein sequence ID" value="ABW68163.1"/>
    <property type="molecule type" value="Genomic_DNA"/>
</dbReference>
<accession>A8ZVH6</accession>